<dbReference type="Pfam" id="PF13921">
    <property type="entry name" value="Myb_DNA-bind_6"/>
    <property type="match status" value="1"/>
</dbReference>
<feature type="compositionally biased region" description="Polar residues" evidence="4">
    <location>
        <begin position="1"/>
        <end position="24"/>
    </location>
</feature>
<organism evidence="7 8">
    <name type="scientific">Sphagnurus paluster</name>
    <dbReference type="NCBI Taxonomy" id="117069"/>
    <lineage>
        <taxon>Eukaryota</taxon>
        <taxon>Fungi</taxon>
        <taxon>Dikarya</taxon>
        <taxon>Basidiomycota</taxon>
        <taxon>Agaricomycotina</taxon>
        <taxon>Agaricomycetes</taxon>
        <taxon>Agaricomycetidae</taxon>
        <taxon>Agaricales</taxon>
        <taxon>Tricholomatineae</taxon>
        <taxon>Lyophyllaceae</taxon>
        <taxon>Sphagnurus</taxon>
    </lineage>
</organism>
<dbReference type="AlphaFoldDB" id="A0A9P7KKD5"/>
<comment type="caution">
    <text evidence="7">The sequence shown here is derived from an EMBL/GenBank/DDBJ whole genome shotgun (WGS) entry which is preliminary data.</text>
</comment>
<feature type="domain" description="HTH myb-type" evidence="6">
    <location>
        <begin position="397"/>
        <end position="450"/>
    </location>
</feature>
<dbReference type="InterPro" id="IPR051651">
    <property type="entry name" value="DMTF1_DNA-bind_reg"/>
</dbReference>
<feature type="region of interest" description="Disordered" evidence="4">
    <location>
        <begin position="503"/>
        <end position="566"/>
    </location>
</feature>
<dbReference type="SUPFAM" id="SSF46689">
    <property type="entry name" value="Homeodomain-like"/>
    <property type="match status" value="1"/>
</dbReference>
<dbReference type="GO" id="GO:0003700">
    <property type="term" value="F:DNA-binding transcription factor activity"/>
    <property type="evidence" value="ECO:0007669"/>
    <property type="project" value="TreeGrafter"/>
</dbReference>
<comment type="subcellular location">
    <subcellularLocation>
        <location evidence="1">Nucleus</location>
    </subcellularLocation>
</comment>
<feature type="domain" description="Myb-like" evidence="5">
    <location>
        <begin position="397"/>
        <end position="446"/>
    </location>
</feature>
<evidence type="ECO:0000313" key="7">
    <source>
        <dbReference type="EMBL" id="KAG5653024.1"/>
    </source>
</evidence>
<evidence type="ECO:0000259" key="5">
    <source>
        <dbReference type="PROSITE" id="PS50090"/>
    </source>
</evidence>
<keyword evidence="8" id="KW-1185">Reference proteome</keyword>
<dbReference type="EMBL" id="JABCKI010000080">
    <property type="protein sequence ID" value="KAG5653024.1"/>
    <property type="molecule type" value="Genomic_DNA"/>
</dbReference>
<keyword evidence="2" id="KW-0238">DNA-binding</keyword>
<gene>
    <name evidence="7" type="ORF">H0H81_002646</name>
</gene>
<evidence type="ECO:0000256" key="1">
    <source>
        <dbReference type="ARBA" id="ARBA00004123"/>
    </source>
</evidence>
<evidence type="ECO:0000256" key="2">
    <source>
        <dbReference type="ARBA" id="ARBA00023125"/>
    </source>
</evidence>
<reference evidence="7" key="2">
    <citation type="submission" date="2021-10" db="EMBL/GenBank/DDBJ databases">
        <title>Phylogenomics reveals ancestral predisposition of the termite-cultivated fungus Termitomyces towards a domesticated lifestyle.</title>
        <authorList>
            <person name="Auxier B."/>
            <person name="Grum-Grzhimaylo A."/>
            <person name="Cardenas M.E."/>
            <person name="Lodge J.D."/>
            <person name="Laessoe T."/>
            <person name="Pedersen O."/>
            <person name="Smith M.E."/>
            <person name="Kuyper T.W."/>
            <person name="Franco-Molano E.A."/>
            <person name="Baroni T.J."/>
            <person name="Aanen D.K."/>
        </authorList>
    </citation>
    <scope>NUCLEOTIDE SEQUENCE</scope>
    <source>
        <strain evidence="7">D49</strain>
    </source>
</reference>
<dbReference type="GO" id="GO:0000976">
    <property type="term" value="F:transcription cis-regulatory region binding"/>
    <property type="evidence" value="ECO:0007669"/>
    <property type="project" value="TreeGrafter"/>
</dbReference>
<dbReference type="CDD" id="cd00167">
    <property type="entry name" value="SANT"/>
    <property type="match status" value="1"/>
</dbReference>
<dbReference type="InterPro" id="IPR017930">
    <property type="entry name" value="Myb_dom"/>
</dbReference>
<dbReference type="PROSITE" id="PS51294">
    <property type="entry name" value="HTH_MYB"/>
    <property type="match status" value="1"/>
</dbReference>
<dbReference type="PANTHER" id="PTHR46380:SF2">
    <property type="entry name" value="CYCLIN-D-BINDING MYB-LIKE TRANSCRIPTION FACTOR 1"/>
    <property type="match status" value="1"/>
</dbReference>
<dbReference type="InterPro" id="IPR009057">
    <property type="entry name" value="Homeodomain-like_sf"/>
</dbReference>
<dbReference type="OrthoDB" id="39591at2759"/>
<accession>A0A9P7KKD5</accession>
<reference evidence="7" key="1">
    <citation type="submission" date="2021-02" db="EMBL/GenBank/DDBJ databases">
        <authorList>
            <person name="Nieuwenhuis M."/>
            <person name="Van De Peppel L.J.J."/>
        </authorList>
    </citation>
    <scope>NUCLEOTIDE SEQUENCE</scope>
    <source>
        <strain evidence="7">D49</strain>
    </source>
</reference>
<sequence>MSIIPSTSNIATHSPGDSTLSASDTKIPEIPRNKKKRKRRREDDDQEPDVDGEVKEKKKKKKKRHAEEETVEEHIVVDPVAPVQQSDEHPVKQKKSKKKKDQECQTEPQIDPALLSPETQEVTATELISAIVAAATNSPDAISAPDNVQPPPIQPQFDPNMVPHPSQQHYMVYPYMPPYGYAPPPYMPPMPPPPTVFPPQTSLPFSELTFGSNEDVLRALQALDMSKINNVLKTLGDAASASSEPGSAGLPTLTPLGQVPVPSGAIMGLGQAAEAAEAAMHHRRVLQLHLPPTEQHTTPDHAYILANRWMNAQKLAEMVKTEGLVYKKGKFSAMEEQQLKAAIEDYKIASLSHDDLMELIFPKSEKNRDNAFWSEITSAVPQRPIISVYHHVRRSHHPLAKQGSWSPAEDAMLEQTVMALGQQWEKISAKVGRMSSDCRDRYRNHIVDRHVRVTGPWSKAEEDQLIRIVTDMTIKQGKDIDNDVFWGRVKIMDILRVKKAQMPAPPPIKRKERKVTSAEVVEENNMGVAGSSTGPGTAGNTSNSAETVENNGDSDSDSDSSDDYSD</sequence>
<protein>
    <submittedName>
        <fullName evidence="7">Uncharacterized protein</fullName>
    </submittedName>
</protein>
<keyword evidence="3" id="KW-0539">Nucleus</keyword>
<evidence type="ECO:0000259" key="6">
    <source>
        <dbReference type="PROSITE" id="PS51294"/>
    </source>
</evidence>
<proteinExistence type="predicted"/>
<dbReference type="GO" id="GO:0005634">
    <property type="term" value="C:nucleus"/>
    <property type="evidence" value="ECO:0007669"/>
    <property type="project" value="UniProtKB-SubCell"/>
</dbReference>
<dbReference type="InterPro" id="IPR001005">
    <property type="entry name" value="SANT/Myb"/>
</dbReference>
<dbReference type="Proteomes" id="UP000717328">
    <property type="component" value="Unassembled WGS sequence"/>
</dbReference>
<feature type="region of interest" description="Disordered" evidence="4">
    <location>
        <begin position="1"/>
        <end position="112"/>
    </location>
</feature>
<feature type="compositionally biased region" description="Polar residues" evidence="4">
    <location>
        <begin position="530"/>
        <end position="551"/>
    </location>
</feature>
<feature type="compositionally biased region" description="Basic and acidic residues" evidence="4">
    <location>
        <begin position="65"/>
        <end position="76"/>
    </location>
</feature>
<evidence type="ECO:0000256" key="3">
    <source>
        <dbReference type="ARBA" id="ARBA00023242"/>
    </source>
</evidence>
<dbReference type="Gene3D" id="1.10.10.60">
    <property type="entry name" value="Homeodomain-like"/>
    <property type="match status" value="1"/>
</dbReference>
<dbReference type="SMART" id="SM00717">
    <property type="entry name" value="SANT"/>
    <property type="match status" value="2"/>
</dbReference>
<name>A0A9P7KKD5_9AGAR</name>
<dbReference type="PROSITE" id="PS50090">
    <property type="entry name" value="MYB_LIKE"/>
    <property type="match status" value="1"/>
</dbReference>
<dbReference type="PANTHER" id="PTHR46380">
    <property type="entry name" value="CYCLIN-D-BINDING MYB-LIKE TRANSCRIPTION FACTOR 1"/>
    <property type="match status" value="1"/>
</dbReference>
<evidence type="ECO:0000256" key="4">
    <source>
        <dbReference type="SAM" id="MobiDB-lite"/>
    </source>
</evidence>
<feature type="compositionally biased region" description="Acidic residues" evidence="4">
    <location>
        <begin position="552"/>
        <end position="566"/>
    </location>
</feature>
<evidence type="ECO:0000313" key="8">
    <source>
        <dbReference type="Proteomes" id="UP000717328"/>
    </source>
</evidence>